<gene>
    <name evidence="2" type="ORF">H9873_00490</name>
</gene>
<keyword evidence="1" id="KW-0812">Transmembrane</keyword>
<keyword evidence="1" id="KW-1133">Transmembrane helix</keyword>
<proteinExistence type="predicted"/>
<sequence>MIVAKNDEAKRSRLWSVALLVSSVLIVLIVIFLLTKLFTTNPLEGTWEDENGNIRLNVEPGGTVTVTIVEVEAGSQIQVPMEYNLDREAKTITIHEDQEEVRKLAEESDGELTPEQIEEAVDSLRDTFDYSVDQDMLTLSEREYGDQIILIKQ</sequence>
<reference evidence="2" key="1">
    <citation type="journal article" date="2021" name="PeerJ">
        <title>Extensive microbial diversity within the chicken gut microbiome revealed by metagenomics and culture.</title>
        <authorList>
            <person name="Gilroy R."/>
            <person name="Ravi A."/>
            <person name="Getino M."/>
            <person name="Pursley I."/>
            <person name="Horton D.L."/>
            <person name="Alikhan N.F."/>
            <person name="Baker D."/>
            <person name="Gharbi K."/>
            <person name="Hall N."/>
            <person name="Watson M."/>
            <person name="Adriaenssens E.M."/>
            <person name="Foster-Nyarko E."/>
            <person name="Jarju S."/>
            <person name="Secka A."/>
            <person name="Antonio M."/>
            <person name="Oren A."/>
            <person name="Chaudhuri R.R."/>
            <person name="La Ragione R."/>
            <person name="Hildebrand F."/>
            <person name="Pallen M.J."/>
        </authorList>
    </citation>
    <scope>NUCLEOTIDE SEQUENCE</scope>
    <source>
        <strain evidence="2">ChiSxjej1B13-11762</strain>
    </source>
</reference>
<dbReference type="AlphaFoldDB" id="A0A9D1R958"/>
<organism evidence="2 3">
    <name type="scientific">Candidatus Dorea gallistercoris</name>
    <dbReference type="NCBI Taxonomy" id="2838542"/>
    <lineage>
        <taxon>Bacteria</taxon>
        <taxon>Bacillati</taxon>
        <taxon>Bacillota</taxon>
        <taxon>Clostridia</taxon>
        <taxon>Lachnospirales</taxon>
        <taxon>Lachnospiraceae</taxon>
        <taxon>Dorea</taxon>
    </lineage>
</organism>
<evidence type="ECO:0000256" key="1">
    <source>
        <dbReference type="SAM" id="Phobius"/>
    </source>
</evidence>
<dbReference type="EMBL" id="DXGF01000009">
    <property type="protein sequence ID" value="HIW82793.1"/>
    <property type="molecule type" value="Genomic_DNA"/>
</dbReference>
<feature type="transmembrane region" description="Helical" evidence="1">
    <location>
        <begin position="12"/>
        <end position="34"/>
    </location>
</feature>
<evidence type="ECO:0000313" key="2">
    <source>
        <dbReference type="EMBL" id="HIW82793.1"/>
    </source>
</evidence>
<accession>A0A9D1R958</accession>
<dbReference type="Proteomes" id="UP000824263">
    <property type="component" value="Unassembled WGS sequence"/>
</dbReference>
<comment type="caution">
    <text evidence="2">The sequence shown here is derived from an EMBL/GenBank/DDBJ whole genome shotgun (WGS) entry which is preliminary data.</text>
</comment>
<evidence type="ECO:0000313" key="3">
    <source>
        <dbReference type="Proteomes" id="UP000824263"/>
    </source>
</evidence>
<name>A0A9D1R958_9FIRM</name>
<protein>
    <submittedName>
        <fullName evidence="2">Uncharacterized protein</fullName>
    </submittedName>
</protein>
<keyword evidence="1" id="KW-0472">Membrane</keyword>
<reference evidence="2" key="2">
    <citation type="submission" date="2021-04" db="EMBL/GenBank/DDBJ databases">
        <authorList>
            <person name="Gilroy R."/>
        </authorList>
    </citation>
    <scope>NUCLEOTIDE SEQUENCE</scope>
    <source>
        <strain evidence="2">ChiSxjej1B13-11762</strain>
    </source>
</reference>